<accession>A0A1W2BQ17</accession>
<sequence>MIFSVFLLLYNLHQTLNIIHKIIMLLPVGPLCFYECLLLLFFLYEILRKFKAYFKLRCGQNEIKIRSARGSLYEILRKPGMHFKFCCGQSRIRIRSARGGYIVFYRYFKIEVIKTLEIIGLML</sequence>
<keyword evidence="1" id="KW-1133">Transmembrane helix</keyword>
<organism evidence="2 3">
    <name type="scientific">Desulfocicer vacuolatum DSM 3385</name>
    <dbReference type="NCBI Taxonomy" id="1121400"/>
    <lineage>
        <taxon>Bacteria</taxon>
        <taxon>Pseudomonadati</taxon>
        <taxon>Thermodesulfobacteriota</taxon>
        <taxon>Desulfobacteria</taxon>
        <taxon>Desulfobacterales</taxon>
        <taxon>Desulfobacteraceae</taxon>
        <taxon>Desulfocicer</taxon>
    </lineage>
</organism>
<evidence type="ECO:0000313" key="3">
    <source>
        <dbReference type="Proteomes" id="UP000192418"/>
    </source>
</evidence>
<gene>
    <name evidence="2" type="ORF">SAMN02746065_10942</name>
</gene>
<protein>
    <submittedName>
        <fullName evidence="2">Uncharacterized protein</fullName>
    </submittedName>
</protein>
<keyword evidence="1" id="KW-0812">Transmembrane</keyword>
<evidence type="ECO:0000313" key="2">
    <source>
        <dbReference type="EMBL" id="SMC74941.1"/>
    </source>
</evidence>
<keyword evidence="1" id="KW-0472">Membrane</keyword>
<dbReference type="AlphaFoldDB" id="A0A1W2BQ17"/>
<feature type="transmembrane region" description="Helical" evidence="1">
    <location>
        <begin position="24"/>
        <end position="47"/>
    </location>
</feature>
<proteinExistence type="predicted"/>
<dbReference type="EMBL" id="FWXY01000009">
    <property type="protein sequence ID" value="SMC74941.1"/>
    <property type="molecule type" value="Genomic_DNA"/>
</dbReference>
<reference evidence="2 3" key="1">
    <citation type="submission" date="2017-04" db="EMBL/GenBank/DDBJ databases">
        <authorList>
            <person name="Afonso C.L."/>
            <person name="Miller P.J."/>
            <person name="Scott M.A."/>
            <person name="Spackman E."/>
            <person name="Goraichik I."/>
            <person name="Dimitrov K.M."/>
            <person name="Suarez D.L."/>
            <person name="Swayne D.E."/>
        </authorList>
    </citation>
    <scope>NUCLEOTIDE SEQUENCE [LARGE SCALE GENOMIC DNA]</scope>
    <source>
        <strain evidence="2 3">DSM 3385</strain>
    </source>
</reference>
<evidence type="ECO:0000256" key="1">
    <source>
        <dbReference type="SAM" id="Phobius"/>
    </source>
</evidence>
<dbReference type="Proteomes" id="UP000192418">
    <property type="component" value="Unassembled WGS sequence"/>
</dbReference>
<name>A0A1W2BQ17_9BACT</name>
<keyword evidence="3" id="KW-1185">Reference proteome</keyword>